<feature type="transmembrane region" description="Helical" evidence="1">
    <location>
        <begin position="15"/>
        <end position="35"/>
    </location>
</feature>
<dbReference type="SUPFAM" id="SSF55729">
    <property type="entry name" value="Acyl-CoA N-acyltransferases (Nat)"/>
    <property type="match status" value="1"/>
</dbReference>
<name>A0A1Z3HL02_9CYAN</name>
<accession>A0A1Z3HL02</accession>
<keyword evidence="1" id="KW-1133">Transmembrane helix</keyword>
<keyword evidence="3" id="KW-1185">Reference proteome</keyword>
<dbReference type="KEGG" id="hhg:XM38_019410"/>
<dbReference type="EMBL" id="CP021983">
    <property type="protein sequence ID" value="ASC70992.1"/>
    <property type="molecule type" value="Genomic_DNA"/>
</dbReference>
<proteinExistence type="predicted"/>
<keyword evidence="1" id="KW-0472">Membrane</keyword>
<evidence type="ECO:0000313" key="2">
    <source>
        <dbReference type="EMBL" id="ASC70992.1"/>
    </source>
</evidence>
<reference evidence="2 3" key="1">
    <citation type="journal article" date="2016" name="Biochim. Biophys. Acta">
        <title>Characterization of red-shifted phycobilisomes isolated from the chlorophyll f-containing cyanobacterium Halomicronema hongdechloris.</title>
        <authorList>
            <person name="Li Y."/>
            <person name="Lin Y."/>
            <person name="Garvey C.J."/>
            <person name="Birch D."/>
            <person name="Corkery R.W."/>
            <person name="Loughlin P.C."/>
            <person name="Scheer H."/>
            <person name="Willows R.D."/>
            <person name="Chen M."/>
        </authorList>
    </citation>
    <scope>NUCLEOTIDE SEQUENCE [LARGE SCALE GENOMIC DNA]</scope>
    <source>
        <strain evidence="2 3">C2206</strain>
    </source>
</reference>
<dbReference type="AlphaFoldDB" id="A0A1Z3HL02"/>
<evidence type="ECO:0008006" key="4">
    <source>
        <dbReference type="Google" id="ProtNLM"/>
    </source>
</evidence>
<protein>
    <recommendedName>
        <fullName evidence="4">N-acetyltransferase domain-containing protein</fullName>
    </recommendedName>
</protein>
<gene>
    <name evidence="2" type="ORF">XM38_019410</name>
</gene>
<organism evidence="2 3">
    <name type="scientific">Halomicronema hongdechloris C2206</name>
    <dbReference type="NCBI Taxonomy" id="1641165"/>
    <lineage>
        <taxon>Bacteria</taxon>
        <taxon>Bacillati</taxon>
        <taxon>Cyanobacteriota</taxon>
        <taxon>Cyanophyceae</taxon>
        <taxon>Nodosilineales</taxon>
        <taxon>Nodosilineaceae</taxon>
        <taxon>Halomicronema</taxon>
    </lineage>
</organism>
<evidence type="ECO:0000313" key="3">
    <source>
        <dbReference type="Proteomes" id="UP000191901"/>
    </source>
</evidence>
<evidence type="ECO:0000256" key="1">
    <source>
        <dbReference type="SAM" id="Phobius"/>
    </source>
</evidence>
<dbReference type="Gene3D" id="3.40.630.30">
    <property type="match status" value="1"/>
</dbReference>
<sequence length="95" mass="10122">MLLDMYVVPAYRCQGLGAALICAIAAEITGLGWAYMRGQALSGPAARLYGRVGVRFGTNEYNVSGQALRQLASLAGKSGRDILRGLPTQAMNYQP</sequence>
<keyword evidence="1" id="KW-0812">Transmembrane</keyword>
<dbReference type="Proteomes" id="UP000191901">
    <property type="component" value="Chromosome"/>
</dbReference>
<dbReference type="InterPro" id="IPR016181">
    <property type="entry name" value="Acyl_CoA_acyltransferase"/>
</dbReference>